<dbReference type="EMBL" id="BPVZ01000104">
    <property type="protein sequence ID" value="GKV34324.1"/>
    <property type="molecule type" value="Genomic_DNA"/>
</dbReference>
<dbReference type="InterPro" id="IPR002110">
    <property type="entry name" value="Ankyrin_rpt"/>
</dbReference>
<dbReference type="InterPro" id="IPR036770">
    <property type="entry name" value="Ankyrin_rpt-contain_sf"/>
</dbReference>
<organism evidence="3 4">
    <name type="scientific">Rubroshorea leprosula</name>
    <dbReference type="NCBI Taxonomy" id="152421"/>
    <lineage>
        <taxon>Eukaryota</taxon>
        <taxon>Viridiplantae</taxon>
        <taxon>Streptophyta</taxon>
        <taxon>Embryophyta</taxon>
        <taxon>Tracheophyta</taxon>
        <taxon>Spermatophyta</taxon>
        <taxon>Magnoliopsida</taxon>
        <taxon>eudicotyledons</taxon>
        <taxon>Gunneridae</taxon>
        <taxon>Pentapetalae</taxon>
        <taxon>rosids</taxon>
        <taxon>malvids</taxon>
        <taxon>Malvales</taxon>
        <taxon>Dipterocarpaceae</taxon>
        <taxon>Rubroshorea</taxon>
    </lineage>
</organism>
<dbReference type="Gene3D" id="1.25.40.20">
    <property type="entry name" value="Ankyrin repeat-containing domain"/>
    <property type="match status" value="1"/>
</dbReference>
<reference evidence="3 4" key="1">
    <citation type="journal article" date="2021" name="Commun. Biol.">
        <title>The genome of Shorea leprosula (Dipterocarpaceae) highlights the ecological relevance of drought in aseasonal tropical rainforests.</title>
        <authorList>
            <person name="Ng K.K.S."/>
            <person name="Kobayashi M.J."/>
            <person name="Fawcett J.A."/>
            <person name="Hatakeyama M."/>
            <person name="Paape T."/>
            <person name="Ng C.H."/>
            <person name="Ang C.C."/>
            <person name="Tnah L.H."/>
            <person name="Lee C.T."/>
            <person name="Nishiyama T."/>
            <person name="Sese J."/>
            <person name="O'Brien M.J."/>
            <person name="Copetti D."/>
            <person name="Mohd Noor M.I."/>
            <person name="Ong R.C."/>
            <person name="Putra M."/>
            <person name="Sireger I.Z."/>
            <person name="Indrioko S."/>
            <person name="Kosugi Y."/>
            <person name="Izuno A."/>
            <person name="Isagi Y."/>
            <person name="Lee S.L."/>
            <person name="Shimizu K.K."/>
        </authorList>
    </citation>
    <scope>NUCLEOTIDE SEQUENCE [LARGE SCALE GENOMIC DNA]</scope>
    <source>
        <strain evidence="3">214</strain>
    </source>
</reference>
<dbReference type="PROSITE" id="PS51257">
    <property type="entry name" value="PROKAR_LIPOPROTEIN"/>
    <property type="match status" value="1"/>
</dbReference>
<dbReference type="Pfam" id="PF14223">
    <property type="entry name" value="Retrotran_gag_2"/>
    <property type="match status" value="1"/>
</dbReference>
<evidence type="ECO:0000256" key="1">
    <source>
        <dbReference type="SAM" id="Phobius"/>
    </source>
</evidence>
<keyword evidence="1" id="KW-0472">Membrane</keyword>
<feature type="transmembrane region" description="Helical" evidence="1">
    <location>
        <begin position="526"/>
        <end position="545"/>
    </location>
</feature>
<dbReference type="InterPro" id="IPR026961">
    <property type="entry name" value="PGG_dom"/>
</dbReference>
<dbReference type="PANTHER" id="PTHR24177">
    <property type="entry name" value="CASKIN"/>
    <property type="match status" value="1"/>
</dbReference>
<name>A0AAV5LAQ0_9ROSI</name>
<dbReference type="SMART" id="SM00248">
    <property type="entry name" value="ANK"/>
    <property type="match status" value="4"/>
</dbReference>
<protein>
    <recommendedName>
        <fullName evidence="2">PGG domain-containing protein</fullName>
    </recommendedName>
</protein>
<dbReference type="Proteomes" id="UP001054252">
    <property type="component" value="Unassembled WGS sequence"/>
</dbReference>
<dbReference type="Pfam" id="PF13962">
    <property type="entry name" value="PGG"/>
    <property type="match status" value="1"/>
</dbReference>
<dbReference type="PANTHER" id="PTHR24177:SF329">
    <property type="entry name" value="ANKYRIN REPEAT PROTEIN"/>
    <property type="match status" value="1"/>
</dbReference>
<evidence type="ECO:0000313" key="4">
    <source>
        <dbReference type="Proteomes" id="UP001054252"/>
    </source>
</evidence>
<dbReference type="AlphaFoldDB" id="A0AAV5LAQ0"/>
<evidence type="ECO:0000259" key="2">
    <source>
        <dbReference type="Pfam" id="PF13962"/>
    </source>
</evidence>
<feature type="transmembrane region" description="Helical" evidence="1">
    <location>
        <begin position="614"/>
        <end position="636"/>
    </location>
</feature>
<comment type="caution">
    <text evidence="3">The sequence shown here is derived from an EMBL/GenBank/DDBJ whole genome shotgun (WGS) entry which is preliminary data.</text>
</comment>
<accession>A0AAV5LAQ0</accession>
<keyword evidence="1" id="KW-1133">Transmembrane helix</keyword>
<dbReference type="Pfam" id="PF12796">
    <property type="entry name" value="Ank_2"/>
    <property type="match status" value="1"/>
</dbReference>
<dbReference type="SUPFAM" id="SSF48403">
    <property type="entry name" value="Ankyrin repeat"/>
    <property type="match status" value="1"/>
</dbReference>
<feature type="transmembrane region" description="Helical" evidence="1">
    <location>
        <begin position="656"/>
        <end position="675"/>
    </location>
</feature>
<gene>
    <name evidence="3" type="ORF">SLEP1_g42701</name>
</gene>
<feature type="domain" description="PGG" evidence="2">
    <location>
        <begin position="521"/>
        <end position="588"/>
    </location>
</feature>
<dbReference type="GO" id="GO:0016020">
    <property type="term" value="C:membrane"/>
    <property type="evidence" value="ECO:0007669"/>
    <property type="project" value="TreeGrafter"/>
</dbReference>
<keyword evidence="4" id="KW-1185">Reference proteome</keyword>
<evidence type="ECO:0000313" key="3">
    <source>
        <dbReference type="EMBL" id="GKV34324.1"/>
    </source>
</evidence>
<sequence length="705" mass="80397">MKAKQIQAVPSSNAGVVSCMIVPEVLQKDNYKRWRIFMKHYLEAQDLWDVVVSSEMPPAHGEDRKKWNQRNALALHGIKISCGEELFDEIKEMNSAKDAWKALDDLHKQPRDNGSEYIGFRTFKREQAITLLKDIKKGVSDDVKKLFVEHHDTLYFAASEDLSATLEDRSTLLHVAIAAGQVKLAKELIAMMLKEELEIQNKRGQTALSLAACKGSRKIVECLVKKNKRLLEIPDCEKKIPLVLACVTDHKSLTLYLYSVTPNEILDPKKGDHGFFLLKECIRNHMFEIGLDLLDKFPGLTFHKSSLEPTPVILVLVEILSSLFAGNKLVLLGEGLIYRFCQWLPYNLKYDRAKARKMVSFICDQLSTLEREQLISSGAVEATFTAIKLGYLDFVKQISETNPDIVWSHTDPEHSRDMLTYAVEHRQKEIANFLYRLDPARVITGFTIYNDQNNMLHLAAKLAPSSSHNPVLQMQSEARWFQEVERIVSRFYKEQKNEDDETPLEVFSREHESLLKEAQIWVKQTVYFAAIIGTLIIGITFAAAITFPGGNNDRDGSPNFSKRASFMSFVQSDLDSLYFASLSVLFFRHIHDSSLTNEDFLTGPLWTLTCKLAFSFYLLFGSIAAMLSSCFASDMLISSSFASASVRLLRPHISTLSIRIISAVILGCPFVYFFLKHLLPLLNILFFRIFREQKIRFRPVFTFNL</sequence>
<proteinExistence type="predicted"/>
<keyword evidence="1" id="KW-0812">Transmembrane</keyword>